<name>A0A2A8D2E7_9BACT</name>
<keyword evidence="3" id="KW-1185">Reference proteome</keyword>
<dbReference type="GO" id="GO:0016746">
    <property type="term" value="F:acyltransferase activity"/>
    <property type="evidence" value="ECO:0007669"/>
    <property type="project" value="UniProtKB-KW"/>
</dbReference>
<organism evidence="2 3">
    <name type="scientific">Longibacter salinarum</name>
    <dbReference type="NCBI Taxonomy" id="1850348"/>
    <lineage>
        <taxon>Bacteria</taxon>
        <taxon>Pseudomonadati</taxon>
        <taxon>Rhodothermota</taxon>
        <taxon>Rhodothermia</taxon>
        <taxon>Rhodothermales</taxon>
        <taxon>Salisaetaceae</taxon>
        <taxon>Longibacter</taxon>
    </lineage>
</organism>
<gene>
    <name evidence="2" type="ORF">CRI94_01495</name>
</gene>
<dbReference type="AlphaFoldDB" id="A0A2A8D2E7"/>
<accession>A0A2A8D2E7</accession>
<comment type="caution">
    <text evidence="2">The sequence shown here is derived from an EMBL/GenBank/DDBJ whole genome shotgun (WGS) entry which is preliminary data.</text>
</comment>
<dbReference type="OrthoDB" id="1496214at2"/>
<dbReference type="Pfam" id="PF01553">
    <property type="entry name" value="Acyltransferase"/>
    <property type="match status" value="1"/>
</dbReference>
<sequence>MRYELRSTFRRIAWMDETPPKATEGLPDTSPVILYANHHHFYDGHLLWYLLRHALGRPGTIWMEEWDRYPFFAAVGAQPFPTDDSRRRAATIRRTARRFREAPRTVMVYFPEGELHTPAEGIHPFPEGAAQRLARFYPEATWWPIAIDVTFWGDKHPTACLLPGTPHSAPDGNERDRLTRLWHTLRETLPEAPHHVLLNGRPSPTDVWDFSRFASLFARYLKPL</sequence>
<reference evidence="2 3" key="1">
    <citation type="submission" date="2017-10" db="EMBL/GenBank/DDBJ databases">
        <title>Draft genome of Longibacter Salinarum.</title>
        <authorList>
            <person name="Goh K.M."/>
            <person name="Shamsir M.S."/>
            <person name="Lim S.W."/>
        </authorList>
    </citation>
    <scope>NUCLEOTIDE SEQUENCE [LARGE SCALE GENOMIC DNA]</scope>
    <source>
        <strain evidence="2 3">KCTC 52045</strain>
    </source>
</reference>
<dbReference type="SUPFAM" id="SSF69593">
    <property type="entry name" value="Glycerol-3-phosphate (1)-acyltransferase"/>
    <property type="match status" value="1"/>
</dbReference>
<keyword evidence="2" id="KW-0012">Acyltransferase</keyword>
<dbReference type="Proteomes" id="UP000220102">
    <property type="component" value="Unassembled WGS sequence"/>
</dbReference>
<keyword evidence="2" id="KW-0808">Transferase</keyword>
<proteinExistence type="predicted"/>
<dbReference type="InterPro" id="IPR002123">
    <property type="entry name" value="Plipid/glycerol_acylTrfase"/>
</dbReference>
<evidence type="ECO:0000313" key="3">
    <source>
        <dbReference type="Proteomes" id="UP000220102"/>
    </source>
</evidence>
<dbReference type="EMBL" id="PDEQ01000001">
    <property type="protein sequence ID" value="PEN14993.1"/>
    <property type="molecule type" value="Genomic_DNA"/>
</dbReference>
<evidence type="ECO:0000313" key="2">
    <source>
        <dbReference type="EMBL" id="PEN14993.1"/>
    </source>
</evidence>
<evidence type="ECO:0000259" key="1">
    <source>
        <dbReference type="Pfam" id="PF01553"/>
    </source>
</evidence>
<protein>
    <submittedName>
        <fullName evidence="2">Acyltransferase</fullName>
    </submittedName>
</protein>
<feature type="domain" description="Phospholipid/glycerol acyltransferase" evidence="1">
    <location>
        <begin position="24"/>
        <end position="146"/>
    </location>
</feature>